<dbReference type="InterPro" id="IPR011010">
    <property type="entry name" value="DNA_brk_join_enz"/>
</dbReference>
<gene>
    <name evidence="4" type="ORF">METZ01_LOCUS273496</name>
</gene>
<dbReference type="Gene3D" id="1.10.443.10">
    <property type="entry name" value="Intergrase catalytic core"/>
    <property type="match status" value="1"/>
</dbReference>
<dbReference type="GO" id="GO:0003677">
    <property type="term" value="F:DNA binding"/>
    <property type="evidence" value="ECO:0007669"/>
    <property type="project" value="UniProtKB-KW"/>
</dbReference>
<evidence type="ECO:0000256" key="1">
    <source>
        <dbReference type="ARBA" id="ARBA00023125"/>
    </source>
</evidence>
<evidence type="ECO:0000313" key="4">
    <source>
        <dbReference type="EMBL" id="SVC20642.1"/>
    </source>
</evidence>
<dbReference type="PROSITE" id="PS51898">
    <property type="entry name" value="TYR_RECOMBINASE"/>
    <property type="match status" value="1"/>
</dbReference>
<reference evidence="4" key="1">
    <citation type="submission" date="2018-05" db="EMBL/GenBank/DDBJ databases">
        <authorList>
            <person name="Lanie J.A."/>
            <person name="Ng W.-L."/>
            <person name="Kazmierczak K.M."/>
            <person name="Andrzejewski T.M."/>
            <person name="Davidsen T.M."/>
            <person name="Wayne K.J."/>
            <person name="Tettelin H."/>
            <person name="Glass J.I."/>
            <person name="Rusch D."/>
            <person name="Podicherti R."/>
            <person name="Tsui H.-C.T."/>
            <person name="Winkler M.E."/>
        </authorList>
    </citation>
    <scope>NUCLEOTIDE SEQUENCE</scope>
</reference>
<organism evidence="4">
    <name type="scientific">marine metagenome</name>
    <dbReference type="NCBI Taxonomy" id="408172"/>
    <lineage>
        <taxon>unclassified sequences</taxon>
        <taxon>metagenomes</taxon>
        <taxon>ecological metagenomes</taxon>
    </lineage>
</organism>
<keyword evidence="2" id="KW-0233">DNA recombination</keyword>
<dbReference type="InterPro" id="IPR013762">
    <property type="entry name" value="Integrase-like_cat_sf"/>
</dbReference>
<sequence length="300" mass="33105">MTRRAHGRGGIDWLGPNKAKIRTRTAPDPLTGKRRQVSRIVYGTPDEVETAMLQLRLLHSYGPIAETDFTVDQMIEVHLSTPKRDGTERASSSRYKDRSRYRLHLQPIFGKRQAGAVTPQELTVHYDRLLQNLKPNTVRLIHALIRSAYTSAIERGLLESNPATKARCPTVKAPAPVAPSVSSVEAHYRILLKSDPDMALVVRLAACLGIRRAEILALKWHHIDLESGSVAITDGLTNTPGIGQEKTETKTGRFGWAEFPLGEQLAGELTDHRTRLEKNAAQLGVSPPDDGFVFSSSPLG</sequence>
<proteinExistence type="predicted"/>
<feature type="domain" description="Tyr recombinase" evidence="3">
    <location>
        <begin position="174"/>
        <end position="300"/>
    </location>
</feature>
<name>A0A382KB58_9ZZZZ</name>
<dbReference type="GO" id="GO:0006310">
    <property type="term" value="P:DNA recombination"/>
    <property type="evidence" value="ECO:0007669"/>
    <property type="project" value="UniProtKB-KW"/>
</dbReference>
<evidence type="ECO:0000256" key="2">
    <source>
        <dbReference type="ARBA" id="ARBA00023172"/>
    </source>
</evidence>
<dbReference type="InterPro" id="IPR010998">
    <property type="entry name" value="Integrase_recombinase_N"/>
</dbReference>
<dbReference type="InterPro" id="IPR002104">
    <property type="entry name" value="Integrase_catalytic"/>
</dbReference>
<evidence type="ECO:0000259" key="3">
    <source>
        <dbReference type="PROSITE" id="PS51898"/>
    </source>
</evidence>
<keyword evidence="1" id="KW-0238">DNA-binding</keyword>
<protein>
    <recommendedName>
        <fullName evidence="3">Tyr recombinase domain-containing protein</fullName>
    </recommendedName>
</protein>
<dbReference type="EMBL" id="UINC01079024">
    <property type="protein sequence ID" value="SVC20642.1"/>
    <property type="molecule type" value="Genomic_DNA"/>
</dbReference>
<dbReference type="AlphaFoldDB" id="A0A382KB58"/>
<dbReference type="GO" id="GO:0015074">
    <property type="term" value="P:DNA integration"/>
    <property type="evidence" value="ECO:0007669"/>
    <property type="project" value="InterPro"/>
</dbReference>
<dbReference type="SUPFAM" id="SSF56349">
    <property type="entry name" value="DNA breaking-rejoining enzymes"/>
    <property type="match status" value="1"/>
</dbReference>
<feature type="non-terminal residue" evidence="4">
    <location>
        <position position="300"/>
    </location>
</feature>
<accession>A0A382KB58</accession>
<dbReference type="Gene3D" id="1.10.150.130">
    <property type="match status" value="1"/>
</dbReference>